<dbReference type="InterPro" id="IPR043151">
    <property type="entry name" value="BAH_sf"/>
</dbReference>
<dbReference type="EMBL" id="HBIB01049393">
    <property type="protein sequence ID" value="CAE0270227.1"/>
    <property type="molecule type" value="Transcribed_RNA"/>
</dbReference>
<feature type="compositionally biased region" description="Basic and acidic residues" evidence="1">
    <location>
        <begin position="438"/>
        <end position="447"/>
    </location>
</feature>
<evidence type="ECO:0000313" key="3">
    <source>
        <dbReference type="EMBL" id="CAE0270226.1"/>
    </source>
</evidence>
<reference evidence="3" key="1">
    <citation type="submission" date="2021-01" db="EMBL/GenBank/DDBJ databases">
        <authorList>
            <person name="Corre E."/>
            <person name="Pelletier E."/>
            <person name="Niang G."/>
            <person name="Scheremetjew M."/>
            <person name="Finn R."/>
            <person name="Kale V."/>
            <person name="Holt S."/>
            <person name="Cochrane G."/>
            <person name="Meng A."/>
            <person name="Brown T."/>
            <person name="Cohen L."/>
        </authorList>
    </citation>
    <scope>NUCLEOTIDE SEQUENCE</scope>
    <source>
        <strain evidence="3">NIES-2562</strain>
    </source>
</reference>
<organism evidence="3">
    <name type="scientific">Palpitomonas bilix</name>
    <dbReference type="NCBI Taxonomy" id="652834"/>
    <lineage>
        <taxon>Eukaryota</taxon>
        <taxon>Eukaryota incertae sedis</taxon>
    </lineage>
</organism>
<accession>A0A7S3LXI2</accession>
<dbReference type="InterPro" id="IPR001025">
    <property type="entry name" value="BAH_dom"/>
</dbReference>
<evidence type="ECO:0000259" key="2">
    <source>
        <dbReference type="PROSITE" id="PS51038"/>
    </source>
</evidence>
<proteinExistence type="predicted"/>
<evidence type="ECO:0000313" key="4">
    <source>
        <dbReference type="EMBL" id="CAE0270227.1"/>
    </source>
</evidence>
<dbReference type="Gene3D" id="2.30.30.490">
    <property type="match status" value="2"/>
</dbReference>
<gene>
    <name evidence="3" type="ORF">PBIL07802_LOCUS32581</name>
    <name evidence="4" type="ORF">PBIL07802_LOCUS32582</name>
</gene>
<feature type="region of interest" description="Disordered" evidence="1">
    <location>
        <begin position="434"/>
        <end position="479"/>
    </location>
</feature>
<sequence length="711" mass="79469">MNSEPYFRPEHRVKTKRSIIGASPKPAAGASDSLFEKKQPATARTSSIVFKPRHSEEEANRAAGVMPPAPDCIPPRLDLSSREHSPSRSSEASDSDPSSSSQDGDSYYLDDSGLPIIEWIGKPYVRNGNKFFKSVARGGLVISVNDPVIVKVQGPDNVIQPGYGVIRGLFEQKSSDGNGVKKARIQWLYMYAELGKIVRERFLKKFGSSCRTDLDVFLSDHIDVIELDSVLHKAFVLSEPQSEISTAVEMKRSVEKILANSKELLGSSFSSNAFQCLLSVRLNTLLEAVYPPLEYIPYVYRSGIDDKVDALSIGDRVRLCRFQYNTAVGRVELLGKDQPFNRMNEHQIAENMAAGLQLVIKCLRKQHFHEDSGKQSIESVLKEQASPLSVLGSIFDLKPHPATPKRSSSFEQAFTLETETLTSKGRKRLFQATIQGSLKERKSKRENSSIIDDEGDDSDDRKTKKRVTAEGPSSVTGRSRVGAAFQASLPDFVESCTDCKGRGDVLHLDGPNSSSFMDEVEKFLDLIATPAKDLMYSRDSGLELLSNPGKEEVKKWTSSVESQLFDGKEILPFFTHQGRQIYCGDSLALITPDSERLQYFVRVTRIWKDCSDGSVHFDAQWYYYQSQLPLVLRRRCKELFGPFLPKEVLLSDQVDTYVPSHIAGPCIVLPSGVYKSQAYSLRDAHTGRKVPIYQCRLKYLSRQVTVAPYEP</sequence>
<dbReference type="AlphaFoldDB" id="A0A7S3LXI2"/>
<dbReference type="SMART" id="SM00439">
    <property type="entry name" value="BAH"/>
    <property type="match status" value="1"/>
</dbReference>
<feature type="region of interest" description="Disordered" evidence="1">
    <location>
        <begin position="1"/>
        <end position="105"/>
    </location>
</feature>
<feature type="domain" description="BAH" evidence="2">
    <location>
        <begin position="140"/>
        <end position="273"/>
    </location>
</feature>
<dbReference type="PANTHER" id="PTHR46364">
    <property type="entry name" value="OS08G0421900 PROTEIN"/>
    <property type="match status" value="1"/>
</dbReference>
<name>A0A7S3LXI2_9EUKA</name>
<protein>
    <recommendedName>
        <fullName evidence="2">BAH domain-containing protein</fullName>
    </recommendedName>
</protein>
<dbReference type="EMBL" id="HBIB01049392">
    <property type="protein sequence ID" value="CAE0270226.1"/>
    <property type="molecule type" value="Transcribed_RNA"/>
</dbReference>
<dbReference type="GO" id="GO:0003682">
    <property type="term" value="F:chromatin binding"/>
    <property type="evidence" value="ECO:0007669"/>
    <property type="project" value="InterPro"/>
</dbReference>
<feature type="domain" description="BAH" evidence="2">
    <location>
        <begin position="579"/>
        <end position="710"/>
    </location>
</feature>
<evidence type="ECO:0000256" key="1">
    <source>
        <dbReference type="SAM" id="MobiDB-lite"/>
    </source>
</evidence>
<feature type="compositionally biased region" description="Low complexity" evidence="1">
    <location>
        <begin position="87"/>
        <end position="105"/>
    </location>
</feature>
<dbReference type="PROSITE" id="PS51038">
    <property type="entry name" value="BAH"/>
    <property type="match status" value="2"/>
</dbReference>